<gene>
    <name evidence="3" type="ORF">A1Q1_07678</name>
</gene>
<dbReference type="AlphaFoldDB" id="J5R7E7"/>
<dbReference type="InterPro" id="IPR043154">
    <property type="entry name" value="Sec-1-like_dom1"/>
</dbReference>
<feature type="region of interest" description="Disordered" evidence="2">
    <location>
        <begin position="1"/>
        <end position="88"/>
    </location>
</feature>
<evidence type="ECO:0000313" key="4">
    <source>
        <dbReference type="Proteomes" id="UP000002748"/>
    </source>
</evidence>
<dbReference type="HOGENOM" id="CLU_016678_3_1_1"/>
<dbReference type="SUPFAM" id="SSF56815">
    <property type="entry name" value="Sec1/munc18-like (SM) proteins"/>
    <property type="match status" value="1"/>
</dbReference>
<name>J5R7E7_TRIAS</name>
<comment type="similarity">
    <text evidence="1">Belongs to the STXBP/unc-18/SEC1 family.</text>
</comment>
<dbReference type="PANTHER" id="PTHR11679">
    <property type="entry name" value="VESICLE PROTEIN SORTING-ASSOCIATED"/>
    <property type="match status" value="1"/>
</dbReference>
<dbReference type="KEGG" id="tasa:A1Q1_07678"/>
<sequence>MSTTQAQGQTSTIPASSSLRSDHRLLAAYNQPQQQTAMSSTAGPSRSTSAIHGTGSGIRSQGPGSNAPTSTMSSTAGDAPSSESGGPDFGVLKELGKAALVEVLNDIPGAKTLVLDSALAGPLGLVVDVASLKMFWLEPGPLSAPTRNVVYLTRPRRSHILLIAQQVRANPGLNYHVLCVPRSTELVRRVLEDEGVSGDVELGQFKLELIPVETDVLSMELDDVARDIFMRGDETPIFYSALALSTLQRAVGRIDRVIAKGDAAKLAGLIEKHRPAVEPSDSIDSIVIIDRAVDWVTPMCTQLTYEGMLDEFVGISHSHIEVDSQLLDPDAPAKKRKHHLSSADPVYASIRDLNFALVGQHLSRLARRLEGEYGGVKNLQSVSQMKDFVGRIGGLQSEQQALRLHTALAERLLPITRSDNFNKSLEAQQNLLAGYDAPAQWGLVEDLLAEQAPLMSVLRAAVLYSLTNGGVKPKPLEAFKRDLLQTYGYQHLSLLVALGRLGLLAKTPAGSAASFGSARKNLRLLVEDVDDAAPQDIAYVYSGYAPLSVRLVQVAAQRSALSESREKEGWFAATTQPQARTGVSRDVVRMEGKRPPTGWRGMEDVVNSIPGNSYDKGPSGSQARSTGTTLVFFLGGCTSTEISALRWMSKLGGRRFVVATTGVVNGSTMLESFGDPKPVPLN</sequence>
<feature type="compositionally biased region" description="Polar residues" evidence="2">
    <location>
        <begin position="30"/>
        <end position="84"/>
    </location>
</feature>
<dbReference type="VEuPathDB" id="FungiDB:A1Q1_07678"/>
<proteinExistence type="inferred from homology"/>
<evidence type="ECO:0000313" key="3">
    <source>
        <dbReference type="EMBL" id="EJT51083.1"/>
    </source>
</evidence>
<dbReference type="Gene3D" id="3.90.830.10">
    <property type="entry name" value="Syntaxin Binding Protein 1, Chain A, domain 2"/>
    <property type="match status" value="1"/>
</dbReference>
<feature type="compositionally biased region" description="Polar residues" evidence="2">
    <location>
        <begin position="1"/>
        <end position="19"/>
    </location>
</feature>
<dbReference type="Gene3D" id="1.25.40.850">
    <property type="match status" value="1"/>
</dbReference>
<dbReference type="InterPro" id="IPR001619">
    <property type="entry name" value="Sec1-like"/>
</dbReference>
<dbReference type="RefSeq" id="XP_014182165.1">
    <property type="nucleotide sequence ID" value="XM_014326690.1"/>
</dbReference>
<dbReference type="Proteomes" id="UP000002748">
    <property type="component" value="Unassembled WGS sequence"/>
</dbReference>
<evidence type="ECO:0000256" key="2">
    <source>
        <dbReference type="SAM" id="MobiDB-lite"/>
    </source>
</evidence>
<evidence type="ECO:0000256" key="1">
    <source>
        <dbReference type="ARBA" id="ARBA00009884"/>
    </source>
</evidence>
<dbReference type="Pfam" id="PF00995">
    <property type="entry name" value="Sec1"/>
    <property type="match status" value="1"/>
</dbReference>
<dbReference type="Gene3D" id="3.40.50.2060">
    <property type="match status" value="1"/>
</dbReference>
<dbReference type="InterPro" id="IPR036045">
    <property type="entry name" value="Sec1-like_sf"/>
</dbReference>
<dbReference type="OrthoDB" id="10262287at2759"/>
<organism evidence="3 4">
    <name type="scientific">Trichosporon asahii var. asahii (strain ATCC 90039 / CBS 2479 / JCM 2466 / KCTC 7840 / NBRC 103889/ NCYC 2677 / UAMH 7654)</name>
    <name type="common">Yeast</name>
    <dbReference type="NCBI Taxonomy" id="1186058"/>
    <lineage>
        <taxon>Eukaryota</taxon>
        <taxon>Fungi</taxon>
        <taxon>Dikarya</taxon>
        <taxon>Basidiomycota</taxon>
        <taxon>Agaricomycotina</taxon>
        <taxon>Tremellomycetes</taxon>
        <taxon>Trichosporonales</taxon>
        <taxon>Trichosporonaceae</taxon>
        <taxon>Trichosporon</taxon>
    </lineage>
</organism>
<dbReference type="GO" id="GO:0016192">
    <property type="term" value="P:vesicle-mediated transport"/>
    <property type="evidence" value="ECO:0007669"/>
    <property type="project" value="InterPro"/>
</dbReference>
<dbReference type="Gene3D" id="3.40.50.1910">
    <property type="match status" value="1"/>
</dbReference>
<accession>J5R7E7</accession>
<dbReference type="InterPro" id="IPR043155">
    <property type="entry name" value="VPS33_dom3b"/>
</dbReference>
<dbReference type="EMBL" id="ALBS01000074">
    <property type="protein sequence ID" value="EJT51083.1"/>
    <property type="molecule type" value="Genomic_DNA"/>
</dbReference>
<dbReference type="InterPro" id="IPR027482">
    <property type="entry name" value="Sec1-like_dom2"/>
</dbReference>
<comment type="caution">
    <text evidence="3">The sequence shown here is derived from an EMBL/GenBank/DDBJ whole genome shotgun (WGS) entry which is preliminary data.</text>
</comment>
<reference evidence="3 4" key="1">
    <citation type="journal article" date="2012" name="Eukaryot. Cell">
        <title>Draft genome sequence of CBS 2479, the standard type strain of Trichosporon asahii.</title>
        <authorList>
            <person name="Yang R.Y."/>
            <person name="Li H.T."/>
            <person name="Zhu H."/>
            <person name="Zhou G.P."/>
            <person name="Wang M."/>
            <person name="Wang L."/>
        </authorList>
    </citation>
    <scope>NUCLEOTIDE SEQUENCE [LARGE SCALE GENOMIC DNA]</scope>
    <source>
        <strain evidence="4">ATCC 90039 / CBS 2479 / JCM 2466 / KCTC 7840 / NCYC 2677 / UAMH 7654</strain>
    </source>
</reference>
<dbReference type="GeneID" id="25991190"/>
<dbReference type="InterPro" id="IPR043127">
    <property type="entry name" value="Sec-1-like_dom3a"/>
</dbReference>
<protein>
    <submittedName>
        <fullName evidence="3">ATP binding protein</fullName>
    </submittedName>
</protein>